<dbReference type="SUPFAM" id="SSF53448">
    <property type="entry name" value="Nucleotide-diphospho-sugar transferases"/>
    <property type="match status" value="1"/>
</dbReference>
<dbReference type="InterPro" id="IPR001173">
    <property type="entry name" value="Glyco_trans_2-like"/>
</dbReference>
<protein>
    <recommendedName>
        <fullName evidence="4">Glycosyltransferase 2-like domain-containing protein</fullName>
    </recommendedName>
</protein>
<keyword evidence="3" id="KW-0808">Transferase</keyword>
<dbReference type="InterPro" id="IPR029044">
    <property type="entry name" value="Nucleotide-diphossugar_trans"/>
</dbReference>
<organism evidence="5">
    <name type="scientific">marine sediment metagenome</name>
    <dbReference type="NCBI Taxonomy" id="412755"/>
    <lineage>
        <taxon>unclassified sequences</taxon>
        <taxon>metagenomes</taxon>
        <taxon>ecological metagenomes</taxon>
    </lineage>
</organism>
<evidence type="ECO:0000313" key="5">
    <source>
        <dbReference type="EMBL" id="KKL71230.1"/>
    </source>
</evidence>
<name>A0A0F9GP99_9ZZZZ</name>
<dbReference type="GO" id="GO:0016757">
    <property type="term" value="F:glycosyltransferase activity"/>
    <property type="evidence" value="ECO:0007669"/>
    <property type="project" value="UniProtKB-KW"/>
</dbReference>
<dbReference type="Pfam" id="PF00535">
    <property type="entry name" value="Glycos_transf_2"/>
    <property type="match status" value="1"/>
</dbReference>
<dbReference type="EMBL" id="LAZR01025654">
    <property type="protein sequence ID" value="KKL71230.1"/>
    <property type="molecule type" value="Genomic_DNA"/>
</dbReference>
<evidence type="ECO:0000256" key="3">
    <source>
        <dbReference type="ARBA" id="ARBA00022679"/>
    </source>
</evidence>
<sequence length="151" mass="15679">MRITAIIVTYNRLGALQQSLAHVLAAGPDRLLVIDNASTDATAEWLATRTDPRLQVLRLPENLGGAGGFAAGLQAAMQGPEPADWAVMFDDDAWPCADTFTRFRTDMAGHDPDATPGGAAPGGLQPLGAVAAAVLHPGGAISEMNRPGRNP</sequence>
<dbReference type="AlphaFoldDB" id="A0A0F9GP99"/>
<feature type="non-terminal residue" evidence="5">
    <location>
        <position position="151"/>
    </location>
</feature>
<reference evidence="5" key="1">
    <citation type="journal article" date="2015" name="Nature">
        <title>Complex archaea that bridge the gap between prokaryotes and eukaryotes.</title>
        <authorList>
            <person name="Spang A."/>
            <person name="Saw J.H."/>
            <person name="Jorgensen S.L."/>
            <person name="Zaremba-Niedzwiedzka K."/>
            <person name="Martijn J."/>
            <person name="Lind A.E."/>
            <person name="van Eijk R."/>
            <person name="Schleper C."/>
            <person name="Guy L."/>
            <person name="Ettema T.J."/>
        </authorList>
    </citation>
    <scope>NUCLEOTIDE SEQUENCE</scope>
</reference>
<dbReference type="PANTHER" id="PTHR43179">
    <property type="entry name" value="RHAMNOSYLTRANSFERASE WBBL"/>
    <property type="match status" value="1"/>
</dbReference>
<evidence type="ECO:0000256" key="1">
    <source>
        <dbReference type="ARBA" id="ARBA00006739"/>
    </source>
</evidence>
<feature type="domain" description="Glycosyltransferase 2-like" evidence="4">
    <location>
        <begin position="5"/>
        <end position="113"/>
    </location>
</feature>
<gene>
    <name evidence="5" type="ORF">LCGC14_2097010</name>
</gene>
<comment type="caution">
    <text evidence="5">The sequence shown here is derived from an EMBL/GenBank/DDBJ whole genome shotgun (WGS) entry which is preliminary data.</text>
</comment>
<dbReference type="PANTHER" id="PTHR43179:SF12">
    <property type="entry name" value="GALACTOFURANOSYLTRANSFERASE GLFT2"/>
    <property type="match status" value="1"/>
</dbReference>
<evidence type="ECO:0000256" key="2">
    <source>
        <dbReference type="ARBA" id="ARBA00022676"/>
    </source>
</evidence>
<proteinExistence type="inferred from homology"/>
<accession>A0A0F9GP99</accession>
<dbReference type="Gene3D" id="3.90.550.10">
    <property type="entry name" value="Spore Coat Polysaccharide Biosynthesis Protein SpsA, Chain A"/>
    <property type="match status" value="1"/>
</dbReference>
<evidence type="ECO:0000259" key="4">
    <source>
        <dbReference type="Pfam" id="PF00535"/>
    </source>
</evidence>
<comment type="similarity">
    <text evidence="1">Belongs to the glycosyltransferase 2 family.</text>
</comment>
<keyword evidence="2" id="KW-0328">Glycosyltransferase</keyword>